<gene>
    <name evidence="3" type="ORF">Glove_350g178</name>
</gene>
<keyword evidence="4" id="KW-1185">Reference proteome</keyword>
<dbReference type="PANTHER" id="PTHR24410">
    <property type="entry name" value="HL07962P-RELATED"/>
    <property type="match status" value="1"/>
</dbReference>
<dbReference type="Gene3D" id="3.30.710.10">
    <property type="entry name" value="Potassium Channel Kv1.1, Chain A"/>
    <property type="match status" value="1"/>
</dbReference>
<feature type="domain" description="BTB" evidence="1">
    <location>
        <begin position="23"/>
        <end position="97"/>
    </location>
</feature>
<comment type="caution">
    <text evidence="3">The sequence shown here is derived from an EMBL/GenBank/DDBJ whole genome shotgun (WGS) entry which is preliminary data.</text>
</comment>
<dbReference type="OrthoDB" id="684045at2759"/>
<dbReference type="Pfam" id="PF07707">
    <property type="entry name" value="BACK"/>
    <property type="match status" value="1"/>
</dbReference>
<evidence type="ECO:0008006" key="5">
    <source>
        <dbReference type="Google" id="ProtNLM"/>
    </source>
</evidence>
<dbReference type="Proteomes" id="UP000266861">
    <property type="component" value="Unassembled WGS sequence"/>
</dbReference>
<protein>
    <recommendedName>
        <fullName evidence="5">BTB domain-containing protein</fullName>
    </recommendedName>
</protein>
<dbReference type="InterPro" id="IPR011333">
    <property type="entry name" value="SKP1/BTB/POZ_sf"/>
</dbReference>
<dbReference type="PROSITE" id="PS50097">
    <property type="entry name" value="BTB"/>
    <property type="match status" value="1"/>
</dbReference>
<dbReference type="PANTHER" id="PTHR24410:SF23">
    <property type="entry name" value="BTB DOMAIN-CONTAINING PROTEIN-RELATED"/>
    <property type="match status" value="1"/>
</dbReference>
<dbReference type="SUPFAM" id="SSF54695">
    <property type="entry name" value="POZ domain"/>
    <property type="match status" value="1"/>
</dbReference>
<evidence type="ECO:0000313" key="4">
    <source>
        <dbReference type="Proteomes" id="UP000266861"/>
    </source>
</evidence>
<dbReference type="Gene3D" id="1.25.40.420">
    <property type="match status" value="1"/>
</dbReference>
<dbReference type="InterPro" id="IPR011705">
    <property type="entry name" value="BACK"/>
</dbReference>
<dbReference type="AlphaFoldDB" id="A0A397HH22"/>
<evidence type="ECO:0000313" key="3">
    <source>
        <dbReference type="EMBL" id="RHZ60866.1"/>
    </source>
</evidence>
<dbReference type="Pfam" id="PF00651">
    <property type="entry name" value="BTB"/>
    <property type="match status" value="1"/>
</dbReference>
<dbReference type="InterPro" id="IPR000210">
    <property type="entry name" value="BTB/POZ_dom"/>
</dbReference>
<accession>A0A397HH22</accession>
<dbReference type="Pfam" id="PF07534">
    <property type="entry name" value="TLD"/>
    <property type="match status" value="1"/>
</dbReference>
<name>A0A397HH22_9GLOM</name>
<dbReference type="SMART" id="SM00225">
    <property type="entry name" value="BTB"/>
    <property type="match status" value="1"/>
</dbReference>
<evidence type="ECO:0000259" key="1">
    <source>
        <dbReference type="PROSITE" id="PS50097"/>
    </source>
</evidence>
<dbReference type="InterPro" id="IPR051481">
    <property type="entry name" value="BTB-POZ/Galectin-3-binding"/>
</dbReference>
<dbReference type="PROSITE" id="PS51886">
    <property type="entry name" value="TLDC"/>
    <property type="match status" value="1"/>
</dbReference>
<dbReference type="EMBL" id="PQFF01000320">
    <property type="protein sequence ID" value="RHZ60866.1"/>
    <property type="molecule type" value="Genomic_DNA"/>
</dbReference>
<dbReference type="InterPro" id="IPR006571">
    <property type="entry name" value="TLDc_dom"/>
</dbReference>
<sequence length="499" mass="57671">MTTKFFDRLSNDLTRLLENPTDYNVAIEIGEAPNNQIFKVHSYILQSRSPYFEKKFNETPFNDDHIKVLTMPNPNISIKIFNVIIKYIYGGIISLEKLENSTIFDLVIASNELELDELVKHLQTYLVNNGAPWLRLKFAQICRTSYQIKNLEIIRDFYNDIIAKHPNTIFESENFLSLPEGALISILKQDDLQLEEGKIWEYVIKWGKAKNSTLPTNFDKWTSDNFLTLKETLKGCLPHIRYFSFSNEDVVEKIFPYHQILETNLFLDINSKIMTPNKQISSIILPPRNILNTKLPIRNTPISLPSNIITNEHALEISSWIDKKETLYVENNPYEFQLLVRRSRDGFDVETIYNICDKVANTVIILKVKGTGEILGGYNLLEWDNNNNQFKSTQDSLTFSLKTTNLKNSISSRVKNVGCAIYNYPSKPDFSFSSSLCLVGNLKTEKKCYCMVTSSYSKPIRSDEFISPEVYPLSNIFHKFSFSVEECEVFKILPRNDLK</sequence>
<evidence type="ECO:0000259" key="2">
    <source>
        <dbReference type="PROSITE" id="PS51886"/>
    </source>
</evidence>
<feature type="domain" description="TLDc" evidence="2">
    <location>
        <begin position="307"/>
        <end position="493"/>
    </location>
</feature>
<proteinExistence type="predicted"/>
<organism evidence="3 4">
    <name type="scientific">Diversispora epigaea</name>
    <dbReference type="NCBI Taxonomy" id="1348612"/>
    <lineage>
        <taxon>Eukaryota</taxon>
        <taxon>Fungi</taxon>
        <taxon>Fungi incertae sedis</taxon>
        <taxon>Mucoromycota</taxon>
        <taxon>Glomeromycotina</taxon>
        <taxon>Glomeromycetes</taxon>
        <taxon>Diversisporales</taxon>
        <taxon>Diversisporaceae</taxon>
        <taxon>Diversispora</taxon>
    </lineage>
</organism>
<reference evidence="3 4" key="1">
    <citation type="submission" date="2018-08" db="EMBL/GenBank/DDBJ databases">
        <title>Genome and evolution of the arbuscular mycorrhizal fungus Diversispora epigaea (formerly Glomus versiforme) and its bacterial endosymbionts.</title>
        <authorList>
            <person name="Sun X."/>
            <person name="Fei Z."/>
            <person name="Harrison M."/>
        </authorList>
    </citation>
    <scope>NUCLEOTIDE SEQUENCE [LARGE SCALE GENOMIC DNA]</scope>
    <source>
        <strain evidence="3 4">IT104</strain>
    </source>
</reference>